<keyword evidence="3" id="KW-1185">Reference proteome</keyword>
<protein>
    <recommendedName>
        <fullName evidence="4">Anti-sigma factor NepR domain-containing protein</fullName>
    </recommendedName>
</protein>
<feature type="region of interest" description="Disordered" evidence="1">
    <location>
        <begin position="1"/>
        <end position="25"/>
    </location>
</feature>
<dbReference type="RefSeq" id="WP_380858174.1">
    <property type="nucleotide sequence ID" value="NZ_JBHRXV010000004.1"/>
</dbReference>
<organism evidence="2 3">
    <name type="scientific">Sphingoaurantiacus capsulatus</name>
    <dbReference type="NCBI Taxonomy" id="1771310"/>
    <lineage>
        <taxon>Bacteria</taxon>
        <taxon>Pseudomonadati</taxon>
        <taxon>Pseudomonadota</taxon>
        <taxon>Alphaproteobacteria</taxon>
        <taxon>Sphingomonadales</taxon>
        <taxon>Sphingosinicellaceae</taxon>
        <taxon>Sphingoaurantiacus</taxon>
    </lineage>
</organism>
<dbReference type="Proteomes" id="UP001595615">
    <property type="component" value="Unassembled WGS sequence"/>
</dbReference>
<evidence type="ECO:0000313" key="2">
    <source>
        <dbReference type="EMBL" id="MFC3712046.1"/>
    </source>
</evidence>
<name>A0ABV7X884_9SPHN</name>
<sequence>MVSSKQAPETGPRRHATTETVGRQLRAAFDPVPTKADDFADLLAQLDAIESGDELTPAE</sequence>
<proteinExistence type="predicted"/>
<gene>
    <name evidence="2" type="ORF">ACFOMD_05675</name>
</gene>
<evidence type="ECO:0008006" key="4">
    <source>
        <dbReference type="Google" id="ProtNLM"/>
    </source>
</evidence>
<evidence type="ECO:0000256" key="1">
    <source>
        <dbReference type="SAM" id="MobiDB-lite"/>
    </source>
</evidence>
<accession>A0ABV7X884</accession>
<evidence type="ECO:0000313" key="3">
    <source>
        <dbReference type="Proteomes" id="UP001595615"/>
    </source>
</evidence>
<comment type="caution">
    <text evidence="2">The sequence shown here is derived from an EMBL/GenBank/DDBJ whole genome shotgun (WGS) entry which is preliminary data.</text>
</comment>
<reference evidence="3" key="1">
    <citation type="journal article" date="2019" name="Int. J. Syst. Evol. Microbiol.">
        <title>The Global Catalogue of Microorganisms (GCM) 10K type strain sequencing project: providing services to taxonomists for standard genome sequencing and annotation.</title>
        <authorList>
            <consortium name="The Broad Institute Genomics Platform"/>
            <consortium name="The Broad Institute Genome Sequencing Center for Infectious Disease"/>
            <person name="Wu L."/>
            <person name="Ma J."/>
        </authorList>
    </citation>
    <scope>NUCLEOTIDE SEQUENCE [LARGE SCALE GENOMIC DNA]</scope>
    <source>
        <strain evidence="3">KCTC 42644</strain>
    </source>
</reference>
<dbReference type="EMBL" id="JBHRXV010000004">
    <property type="protein sequence ID" value="MFC3712046.1"/>
    <property type="molecule type" value="Genomic_DNA"/>
</dbReference>